<feature type="coiled-coil region" evidence="1">
    <location>
        <begin position="144"/>
        <end position="195"/>
    </location>
</feature>
<dbReference type="EMBL" id="JBHLVZ010000069">
    <property type="protein sequence ID" value="MFC0387622.1"/>
    <property type="molecule type" value="Genomic_DNA"/>
</dbReference>
<dbReference type="RefSeq" id="WP_377053254.1">
    <property type="nucleotide sequence ID" value="NZ_JBHLVZ010000069.1"/>
</dbReference>
<keyword evidence="2" id="KW-0732">Signal</keyword>
<organism evidence="3 4">
    <name type="scientific">Muricoccus vinaceus</name>
    <dbReference type="NCBI Taxonomy" id="424704"/>
    <lineage>
        <taxon>Bacteria</taxon>
        <taxon>Pseudomonadati</taxon>
        <taxon>Pseudomonadota</taxon>
        <taxon>Alphaproteobacteria</taxon>
        <taxon>Acetobacterales</taxon>
        <taxon>Roseomonadaceae</taxon>
        <taxon>Muricoccus</taxon>
    </lineage>
</organism>
<evidence type="ECO:0000313" key="3">
    <source>
        <dbReference type="EMBL" id="MFC0387622.1"/>
    </source>
</evidence>
<sequence>MLYRALIAAVCLLCAAPAVAAQMPEQDEDFVFSPKADDYSMGDEDDANLSAADGAHKNQLDAMAARLHRDLPRRRGESDAQFEERAMVISRSILREEWDAAERAGDARQDFLRRLSPNGRPGPQSAQALQLFEATQARLAASRQAQTEQRLQSLLRQARSEEAQQRSAEAAVRAAATERARAEAAREEADRAAEVQRRTLAESASSYTDAERAAANAPLWHRSDQSGRCVRTDQDYDVFAANPYDFSAKMEAEGIANTVPGMPITPGTLPVRDLDYQWVAIQALGTLIHYYPTFQRCREFGAGVRASGGKPTPLVQSPLDNGPVAGSPANVPPINPATDNRVAPPPLGYSPRELQIAYLQRWYRISPDTGRCYPSDTERVEFASPALAVHHAHLRGVRTTAQVTLRAGITAARSEMDQEMVEVDFEGYRLRIAYFPSFWHCRTYGARVRPLREQRPIELR</sequence>
<accession>A0ABV6IWD2</accession>
<feature type="chain" id="PRO_5046594512" evidence="2">
    <location>
        <begin position="21"/>
        <end position="460"/>
    </location>
</feature>
<evidence type="ECO:0000256" key="1">
    <source>
        <dbReference type="SAM" id="Coils"/>
    </source>
</evidence>
<name>A0ABV6IWD2_9PROT</name>
<reference evidence="3 4" key="1">
    <citation type="submission" date="2024-09" db="EMBL/GenBank/DDBJ databases">
        <authorList>
            <person name="Sun Q."/>
            <person name="Mori K."/>
        </authorList>
    </citation>
    <scope>NUCLEOTIDE SEQUENCE [LARGE SCALE GENOMIC DNA]</scope>
    <source>
        <strain evidence="3 4">CCM 7468</strain>
    </source>
</reference>
<keyword evidence="1" id="KW-0175">Coiled coil</keyword>
<evidence type="ECO:0000256" key="2">
    <source>
        <dbReference type="SAM" id="SignalP"/>
    </source>
</evidence>
<proteinExistence type="predicted"/>
<feature type="signal peptide" evidence="2">
    <location>
        <begin position="1"/>
        <end position="20"/>
    </location>
</feature>
<gene>
    <name evidence="3" type="ORF">ACFFIC_19045</name>
</gene>
<evidence type="ECO:0000313" key="4">
    <source>
        <dbReference type="Proteomes" id="UP001589789"/>
    </source>
</evidence>
<keyword evidence="4" id="KW-1185">Reference proteome</keyword>
<protein>
    <submittedName>
        <fullName evidence="3">Uncharacterized protein</fullName>
    </submittedName>
</protein>
<comment type="caution">
    <text evidence="3">The sequence shown here is derived from an EMBL/GenBank/DDBJ whole genome shotgun (WGS) entry which is preliminary data.</text>
</comment>
<dbReference type="Proteomes" id="UP001589789">
    <property type="component" value="Unassembled WGS sequence"/>
</dbReference>